<organism evidence="1 2">
    <name type="scientific">Pseudocercospora eumusae</name>
    <dbReference type="NCBI Taxonomy" id="321146"/>
    <lineage>
        <taxon>Eukaryota</taxon>
        <taxon>Fungi</taxon>
        <taxon>Dikarya</taxon>
        <taxon>Ascomycota</taxon>
        <taxon>Pezizomycotina</taxon>
        <taxon>Dothideomycetes</taxon>
        <taxon>Dothideomycetidae</taxon>
        <taxon>Mycosphaerellales</taxon>
        <taxon>Mycosphaerellaceae</taxon>
        <taxon>Pseudocercospora</taxon>
    </lineage>
</organism>
<proteinExistence type="predicted"/>
<reference evidence="1 2" key="1">
    <citation type="submission" date="2015-07" db="EMBL/GenBank/DDBJ databases">
        <title>Comparative genomics of the Sigatoka disease complex on banana suggests a link between parallel evolutionary changes in Pseudocercospora fijiensis and Pseudocercospora eumusae and increased virulence on the banana host.</title>
        <authorList>
            <person name="Chang T.-C."/>
            <person name="Salvucci A."/>
            <person name="Crous P.W."/>
            <person name="Stergiopoulos I."/>
        </authorList>
    </citation>
    <scope>NUCLEOTIDE SEQUENCE [LARGE SCALE GENOMIC DNA]</scope>
    <source>
        <strain evidence="1 2">CBS 114824</strain>
    </source>
</reference>
<evidence type="ECO:0000313" key="1">
    <source>
        <dbReference type="EMBL" id="KXS96341.1"/>
    </source>
</evidence>
<gene>
    <name evidence="1" type="ORF">AC578_3095</name>
</gene>
<protein>
    <submittedName>
        <fullName evidence="1">Uncharacterized protein</fullName>
    </submittedName>
</protein>
<dbReference type="AlphaFoldDB" id="A0A139H1Q6"/>
<name>A0A139H1Q6_9PEZI</name>
<evidence type="ECO:0000313" key="2">
    <source>
        <dbReference type="Proteomes" id="UP000070133"/>
    </source>
</evidence>
<sequence length="64" mass="7420">MAPIPYEVCYFISLPRAVIHEISPQYRSLMKQGRKDVKFSFWLNPRGNELLCYLPIHIAGSKPV</sequence>
<dbReference type="Proteomes" id="UP000070133">
    <property type="component" value="Unassembled WGS sequence"/>
</dbReference>
<dbReference type="EMBL" id="LFZN01000177">
    <property type="protein sequence ID" value="KXS96341.1"/>
    <property type="molecule type" value="Genomic_DNA"/>
</dbReference>
<keyword evidence="2" id="KW-1185">Reference proteome</keyword>
<comment type="caution">
    <text evidence="1">The sequence shown here is derived from an EMBL/GenBank/DDBJ whole genome shotgun (WGS) entry which is preliminary data.</text>
</comment>
<accession>A0A139H1Q6</accession>